<feature type="domain" description="LysM" evidence="4">
    <location>
        <begin position="198"/>
        <end position="247"/>
    </location>
</feature>
<dbReference type="InterPro" id="IPR011055">
    <property type="entry name" value="Dup_hybrid_motif"/>
</dbReference>
<dbReference type="Gene3D" id="3.10.350.10">
    <property type="entry name" value="LysM domain"/>
    <property type="match status" value="1"/>
</dbReference>
<evidence type="ECO:0000256" key="1">
    <source>
        <dbReference type="ARBA" id="ARBA00010830"/>
    </source>
</evidence>
<feature type="compositionally biased region" description="Low complexity" evidence="3">
    <location>
        <begin position="251"/>
        <end position="260"/>
    </location>
</feature>
<protein>
    <recommendedName>
        <fullName evidence="4">LysM domain-containing protein</fullName>
    </recommendedName>
</protein>
<dbReference type="SMART" id="SM00257">
    <property type="entry name" value="LysM"/>
    <property type="match status" value="1"/>
</dbReference>
<dbReference type="InterPro" id="IPR050570">
    <property type="entry name" value="Cell_wall_metabolism_enzyme"/>
</dbReference>
<dbReference type="PANTHER" id="PTHR21666">
    <property type="entry name" value="PEPTIDASE-RELATED"/>
    <property type="match status" value="1"/>
</dbReference>
<reference evidence="5 6" key="1">
    <citation type="journal article" date="2019" name="Int. J. Syst. Evol. Microbiol.">
        <title>The Global Catalogue of Microorganisms (GCM) 10K type strain sequencing project: providing services to taxonomists for standard genome sequencing and annotation.</title>
        <authorList>
            <consortium name="The Broad Institute Genomics Platform"/>
            <consortium name="The Broad Institute Genome Sequencing Center for Infectious Disease"/>
            <person name="Wu L."/>
            <person name="Ma J."/>
        </authorList>
    </citation>
    <scope>NUCLEOTIDE SEQUENCE [LARGE SCALE GENOMIC DNA]</scope>
    <source>
        <strain evidence="5 6">JCM 16373</strain>
    </source>
</reference>
<proteinExistence type="inferred from homology"/>
<dbReference type="CDD" id="cd12797">
    <property type="entry name" value="M23_peptidase"/>
    <property type="match status" value="1"/>
</dbReference>
<dbReference type="PROSITE" id="PS51782">
    <property type="entry name" value="LYSM"/>
    <property type="match status" value="1"/>
</dbReference>
<dbReference type="SUPFAM" id="SSF51261">
    <property type="entry name" value="Duplicated hybrid motif"/>
    <property type="match status" value="1"/>
</dbReference>
<feature type="region of interest" description="Disordered" evidence="3">
    <location>
        <begin position="234"/>
        <end position="357"/>
    </location>
</feature>
<dbReference type="InterPro" id="IPR023346">
    <property type="entry name" value="Lysozyme-like_dom_sf"/>
</dbReference>
<dbReference type="Pfam" id="PF06737">
    <property type="entry name" value="Transglycosylas"/>
    <property type="match status" value="1"/>
</dbReference>
<dbReference type="Gene3D" id="2.70.70.10">
    <property type="entry name" value="Glucose Permease (Domain IIA)"/>
    <property type="match status" value="1"/>
</dbReference>
<organism evidence="5 6">
    <name type="scientific">Streptomyces axinellae</name>
    <dbReference type="NCBI Taxonomy" id="552788"/>
    <lineage>
        <taxon>Bacteria</taxon>
        <taxon>Bacillati</taxon>
        <taxon>Actinomycetota</taxon>
        <taxon>Actinomycetes</taxon>
        <taxon>Kitasatosporales</taxon>
        <taxon>Streptomycetaceae</taxon>
        <taxon>Streptomyces</taxon>
    </lineage>
</organism>
<dbReference type="InterPro" id="IPR016047">
    <property type="entry name" value="M23ase_b-sheet_dom"/>
</dbReference>
<comment type="caution">
    <text evidence="5">The sequence shown here is derived from an EMBL/GenBank/DDBJ whole genome shotgun (WGS) entry which is preliminary data.</text>
</comment>
<dbReference type="CDD" id="cd00118">
    <property type="entry name" value="LysM"/>
    <property type="match status" value="1"/>
</dbReference>
<dbReference type="RefSeq" id="WP_344570068.1">
    <property type="nucleotide sequence ID" value="NZ_BAAARJ010000023.1"/>
</dbReference>
<feature type="region of interest" description="Disordered" evidence="3">
    <location>
        <begin position="109"/>
        <end position="192"/>
    </location>
</feature>
<dbReference type="InterPro" id="IPR018392">
    <property type="entry name" value="LysM"/>
</dbReference>
<feature type="compositionally biased region" description="Basic and acidic residues" evidence="3">
    <location>
        <begin position="173"/>
        <end position="192"/>
    </location>
</feature>
<comment type="similarity">
    <text evidence="1">Belongs to the transglycosylase family. Rpf subfamily.</text>
</comment>
<feature type="compositionally biased region" description="Basic and acidic residues" evidence="3">
    <location>
        <begin position="293"/>
        <end position="302"/>
    </location>
</feature>
<dbReference type="EMBL" id="BAAARJ010000023">
    <property type="protein sequence ID" value="GAA2634594.1"/>
    <property type="molecule type" value="Genomic_DNA"/>
</dbReference>
<keyword evidence="6" id="KW-1185">Reference proteome</keyword>
<evidence type="ECO:0000256" key="2">
    <source>
        <dbReference type="ARBA" id="ARBA00022801"/>
    </source>
</evidence>
<accession>A0ABN3QTZ6</accession>
<keyword evidence="2" id="KW-0378">Hydrolase</keyword>
<dbReference type="CDD" id="cd13925">
    <property type="entry name" value="RPF"/>
    <property type="match status" value="1"/>
</dbReference>
<dbReference type="InterPro" id="IPR036779">
    <property type="entry name" value="LysM_dom_sf"/>
</dbReference>
<evidence type="ECO:0000256" key="3">
    <source>
        <dbReference type="SAM" id="MobiDB-lite"/>
    </source>
</evidence>
<evidence type="ECO:0000259" key="4">
    <source>
        <dbReference type="PROSITE" id="PS51782"/>
    </source>
</evidence>
<evidence type="ECO:0000313" key="5">
    <source>
        <dbReference type="EMBL" id="GAA2634594.1"/>
    </source>
</evidence>
<evidence type="ECO:0000313" key="6">
    <source>
        <dbReference type="Proteomes" id="UP001501447"/>
    </source>
</evidence>
<dbReference type="Pfam" id="PF01551">
    <property type="entry name" value="Peptidase_M23"/>
    <property type="match status" value="1"/>
</dbReference>
<dbReference type="InterPro" id="IPR010618">
    <property type="entry name" value="RPF"/>
</dbReference>
<dbReference type="Gene3D" id="1.10.530.10">
    <property type="match status" value="1"/>
</dbReference>
<dbReference type="PANTHER" id="PTHR21666:SF270">
    <property type="entry name" value="MUREIN HYDROLASE ACTIVATOR ENVC"/>
    <property type="match status" value="1"/>
</dbReference>
<gene>
    <name evidence="5" type="ORF">GCM10009863_58660</name>
</gene>
<dbReference type="SUPFAM" id="SSF53955">
    <property type="entry name" value="Lysozyme-like"/>
    <property type="match status" value="1"/>
</dbReference>
<feature type="compositionally biased region" description="Low complexity" evidence="3">
    <location>
        <begin position="147"/>
        <end position="172"/>
    </location>
</feature>
<dbReference type="Pfam" id="PF01476">
    <property type="entry name" value="LysM"/>
    <property type="match status" value="1"/>
</dbReference>
<dbReference type="Proteomes" id="UP001501447">
    <property type="component" value="Unassembled WGS sequence"/>
</dbReference>
<feature type="compositionally biased region" description="Basic and acidic residues" evidence="3">
    <location>
        <begin position="314"/>
        <end position="326"/>
    </location>
</feature>
<name>A0ABN3QTZ6_9ACTN</name>
<sequence length="469" mass="49457">MSARGRHRRYKPSSVQRVSLRVTAGGAGIAIPFAAAQIAHAAPQDAWEKVAACESSGKWEINTGNGYFGGLQFTQSTWQAYGGGAYAPRADLASKSEQIAVAEKVLRAQGPGAWPNCGPRAGLSRSAAEPGRAPARQASDEHESAPRPRSAKASSPSQAEKAGAAKARAAKAAADKAADKARSERAARAKAERGKKLTTYEVIGGDTLSGIADSNRVNGGWQALYDENRSEIGSDPDLILPGQQLRMTGSPRRTAAGRPARPAPEEQPRTPRSRSTAQDTDTDTARDTAQSKQRADKAEAHQRRSQHSQPRKAQPRETHRQADKAPAKAPRKASQSVVAPVNGVNPTTGYRASGGSWSSGHHTGIDFPVGTGTTVKAMSGGRVVTAGWGDAYGYQVVLRHSDGKYSQYGHLSAISVRAGQTVAAGQRIGRSGATGNATGPHLHFEVRTGPEYGSDINPLTYLRGRGVRI</sequence>